<dbReference type="HOGENOM" id="CLU_110216_1_0_3"/>
<organism evidence="1 2">
    <name type="scientific">Prochlorococcus marinus (strain SARG / CCMP1375 / SS120)</name>
    <dbReference type="NCBI Taxonomy" id="167539"/>
    <lineage>
        <taxon>Bacteria</taxon>
        <taxon>Bacillati</taxon>
        <taxon>Cyanobacteriota</taxon>
        <taxon>Cyanophyceae</taxon>
        <taxon>Synechococcales</taxon>
        <taxon>Prochlorococcaceae</taxon>
        <taxon>Prochlorococcus</taxon>
    </lineage>
</organism>
<accession>Q7VAW3</accession>
<proteinExistence type="predicted"/>
<evidence type="ECO:0008006" key="3">
    <source>
        <dbReference type="Google" id="ProtNLM"/>
    </source>
</evidence>
<evidence type="ECO:0000313" key="1">
    <source>
        <dbReference type="EMBL" id="AAQ00384.1"/>
    </source>
</evidence>
<dbReference type="Pfam" id="PF11320">
    <property type="entry name" value="DUF3122"/>
    <property type="match status" value="1"/>
</dbReference>
<evidence type="ECO:0000313" key="2">
    <source>
        <dbReference type="Proteomes" id="UP000001420"/>
    </source>
</evidence>
<reference evidence="1 2" key="1">
    <citation type="journal article" date="2003" name="Proc. Natl. Acad. Sci. U.S.A.">
        <title>Genome sequence of the cyanobacterium Prochlorococcus marinus SS120, a nearly minimal oxyphototrophic genome.</title>
        <authorList>
            <person name="Dufresne A."/>
            <person name="Salanoubat M."/>
            <person name="Partensky F."/>
            <person name="Artiguenave F."/>
            <person name="Axmann I.M."/>
            <person name="Barbe V."/>
            <person name="Duprat S."/>
            <person name="Galperin M.Y."/>
            <person name="Koonin E.V."/>
            <person name="Le Gall F."/>
            <person name="Makarova K.S."/>
            <person name="Ostrowski M."/>
            <person name="Oztas S."/>
            <person name="Robert C."/>
            <person name="Rogozin I.B."/>
            <person name="Scanlan D.J."/>
            <person name="Tandeau de Marsac N."/>
            <person name="Weissenbach J."/>
            <person name="Wincker P."/>
            <person name="Wolf Y.I."/>
            <person name="Hess W.R."/>
        </authorList>
    </citation>
    <scope>NUCLEOTIDE SEQUENCE [LARGE SCALE GENOMIC DNA]</scope>
    <source>
        <strain evidence="2">SARG / CCMP1375 / SS120</strain>
    </source>
</reference>
<dbReference type="STRING" id="167539.Pro_1340"/>
<dbReference type="InterPro" id="IPR021469">
    <property type="entry name" value="DUF3122"/>
</dbReference>
<dbReference type="AlphaFoldDB" id="Q7VAW3"/>
<dbReference type="KEGG" id="pma:Pro_1340"/>
<dbReference type="Proteomes" id="UP000001420">
    <property type="component" value="Chromosome"/>
</dbReference>
<name>Q7VAW3_PROMA</name>
<dbReference type="PATRIC" id="fig|167539.5.peg.1405"/>
<dbReference type="OrthoDB" id="553647at2"/>
<gene>
    <name evidence="1" type="ordered locus">Pro_1340</name>
</gene>
<dbReference type="EMBL" id="AE017126">
    <property type="protein sequence ID" value="AAQ00384.1"/>
    <property type="molecule type" value="Genomic_DNA"/>
</dbReference>
<keyword evidence="2" id="KW-1185">Reference proteome</keyword>
<dbReference type="RefSeq" id="WP_011125491.1">
    <property type="nucleotide sequence ID" value="NC_005042.1"/>
</dbReference>
<dbReference type="eggNOG" id="ENOG50307XW">
    <property type="taxonomic scope" value="Bacteria"/>
</dbReference>
<sequence length="176" mass="20338">MINLSNQKHIKSIIDFGLVLISCALLLLVASPSEAKLEFFQNENDYEMQRSLESLRDLDYQTWQLVVYPKAENQDELVLRIIGFTGSLRLDHPEKLQVKSGIKSWNLSDITLENPQLFEDNRDAAAEFELGPLLMDLKNDRPLRLSLRDGFNELPVPPYLVNEWRSMKKIHLENGN</sequence>
<dbReference type="EnsemblBacteria" id="AAQ00384">
    <property type="protein sequence ID" value="AAQ00384"/>
    <property type="gene ID" value="Pro_1340"/>
</dbReference>
<protein>
    <recommendedName>
        <fullName evidence="3">DUF3122 domain-containing protein</fullName>
    </recommendedName>
</protein>